<dbReference type="EMBL" id="VFWZ01000009">
    <property type="protein sequence ID" value="TPN82356.1"/>
    <property type="molecule type" value="Genomic_DNA"/>
</dbReference>
<keyword evidence="1" id="KW-0472">Membrane</keyword>
<keyword evidence="1" id="KW-1133">Transmembrane helix</keyword>
<name>A0A504IVH5_9FLAO</name>
<proteinExistence type="predicted"/>
<dbReference type="Proteomes" id="UP000315540">
    <property type="component" value="Unassembled WGS sequence"/>
</dbReference>
<protein>
    <submittedName>
        <fullName evidence="2">Uncharacterized protein</fullName>
    </submittedName>
</protein>
<organism evidence="2 3">
    <name type="scientific">Aquimarina algicola</name>
    <dbReference type="NCBI Taxonomy" id="2589995"/>
    <lineage>
        <taxon>Bacteria</taxon>
        <taxon>Pseudomonadati</taxon>
        <taxon>Bacteroidota</taxon>
        <taxon>Flavobacteriia</taxon>
        <taxon>Flavobacteriales</taxon>
        <taxon>Flavobacteriaceae</taxon>
        <taxon>Aquimarina</taxon>
    </lineage>
</organism>
<feature type="transmembrane region" description="Helical" evidence="1">
    <location>
        <begin position="33"/>
        <end position="50"/>
    </location>
</feature>
<gene>
    <name evidence="2" type="ORF">FHK87_23325</name>
</gene>
<evidence type="ECO:0000313" key="2">
    <source>
        <dbReference type="EMBL" id="TPN82356.1"/>
    </source>
</evidence>
<sequence>MNSNTIKKVGSVLLIITGAIILLTEMYTATKNYYFQSIGIIFLMIGLFLINSNIKSKSEQNSFIEDKQEEEND</sequence>
<accession>A0A504IVH5</accession>
<feature type="transmembrane region" description="Helical" evidence="1">
    <location>
        <begin position="9"/>
        <end position="27"/>
    </location>
</feature>
<comment type="caution">
    <text evidence="2">The sequence shown here is derived from an EMBL/GenBank/DDBJ whole genome shotgun (WGS) entry which is preliminary data.</text>
</comment>
<evidence type="ECO:0000313" key="3">
    <source>
        <dbReference type="Proteomes" id="UP000315540"/>
    </source>
</evidence>
<evidence type="ECO:0000256" key="1">
    <source>
        <dbReference type="SAM" id="Phobius"/>
    </source>
</evidence>
<keyword evidence="1" id="KW-0812">Transmembrane</keyword>
<reference evidence="2 3" key="1">
    <citation type="submission" date="2019-06" db="EMBL/GenBank/DDBJ databases">
        <authorList>
            <person name="Meng X."/>
        </authorList>
    </citation>
    <scope>NUCLEOTIDE SEQUENCE [LARGE SCALE GENOMIC DNA]</scope>
    <source>
        <strain evidence="2 3">M625</strain>
    </source>
</reference>
<dbReference type="AlphaFoldDB" id="A0A504IVH5"/>
<dbReference type="RefSeq" id="WP_140597287.1">
    <property type="nucleotide sequence ID" value="NZ_VFWZ01000009.1"/>
</dbReference>
<keyword evidence="3" id="KW-1185">Reference proteome</keyword>